<dbReference type="InterPro" id="IPR002888">
    <property type="entry name" value="2Fe-2S-bd"/>
</dbReference>
<proteinExistence type="predicted"/>
<dbReference type="PROSITE" id="PS00197">
    <property type="entry name" value="2FE2S_FER_1"/>
    <property type="match status" value="1"/>
</dbReference>
<keyword evidence="3" id="KW-0560">Oxidoreductase</keyword>
<dbReference type="InterPro" id="IPR012675">
    <property type="entry name" value="Beta-grasp_dom_sf"/>
</dbReference>
<reference evidence="7 8" key="1">
    <citation type="submission" date="2020-01" db="EMBL/GenBank/DDBJ databases">
        <title>Kibdelosporangium persica a novel Actinomycetes from a hot desert in Iran.</title>
        <authorList>
            <person name="Safaei N."/>
            <person name="Zaburannyi N."/>
            <person name="Mueller R."/>
            <person name="Wink J."/>
        </authorList>
    </citation>
    <scope>NUCLEOTIDE SEQUENCE [LARGE SCALE GENOMIC DNA]</scope>
    <source>
        <strain evidence="7 8">4NS15</strain>
    </source>
</reference>
<gene>
    <name evidence="7" type="ORF">GC106_34380</name>
</gene>
<dbReference type="CDD" id="cd00207">
    <property type="entry name" value="fer2"/>
    <property type="match status" value="1"/>
</dbReference>
<dbReference type="Gene3D" id="3.10.20.30">
    <property type="match status" value="1"/>
</dbReference>
<dbReference type="SUPFAM" id="SSF47741">
    <property type="entry name" value="CO dehydrogenase ISP C-domain like"/>
    <property type="match status" value="1"/>
</dbReference>
<evidence type="ECO:0000259" key="6">
    <source>
        <dbReference type="PROSITE" id="PS51085"/>
    </source>
</evidence>
<dbReference type="PANTHER" id="PTHR44379">
    <property type="entry name" value="OXIDOREDUCTASE WITH IRON-SULFUR SUBUNIT"/>
    <property type="match status" value="1"/>
</dbReference>
<dbReference type="Pfam" id="PF00111">
    <property type="entry name" value="Fer2"/>
    <property type="match status" value="1"/>
</dbReference>
<dbReference type="InterPro" id="IPR036010">
    <property type="entry name" value="2Fe-2S_ferredoxin-like_sf"/>
</dbReference>
<dbReference type="InterPro" id="IPR001041">
    <property type="entry name" value="2Fe-2S_ferredoxin-type"/>
</dbReference>
<keyword evidence="4" id="KW-0408">Iron</keyword>
<dbReference type="RefSeq" id="WP_173131830.1">
    <property type="nucleotide sequence ID" value="NZ_CBCSGW010000056.1"/>
</dbReference>
<accession>A0ABX2F4F0</accession>
<dbReference type="SUPFAM" id="SSF54292">
    <property type="entry name" value="2Fe-2S ferredoxin-like"/>
    <property type="match status" value="1"/>
</dbReference>
<dbReference type="PANTHER" id="PTHR44379:SF2">
    <property type="entry name" value="BLR6218 PROTEIN"/>
    <property type="match status" value="1"/>
</dbReference>
<keyword evidence="2" id="KW-0479">Metal-binding</keyword>
<evidence type="ECO:0000313" key="8">
    <source>
        <dbReference type="Proteomes" id="UP000763557"/>
    </source>
</evidence>
<dbReference type="PROSITE" id="PS51085">
    <property type="entry name" value="2FE2S_FER_2"/>
    <property type="match status" value="1"/>
</dbReference>
<feature type="domain" description="2Fe-2S ferredoxin-type" evidence="6">
    <location>
        <begin position="1"/>
        <end position="77"/>
    </location>
</feature>
<dbReference type="Proteomes" id="UP000763557">
    <property type="component" value="Unassembled WGS sequence"/>
</dbReference>
<organism evidence="7 8">
    <name type="scientific">Kibdelosporangium persicum</name>
    <dbReference type="NCBI Taxonomy" id="2698649"/>
    <lineage>
        <taxon>Bacteria</taxon>
        <taxon>Bacillati</taxon>
        <taxon>Actinomycetota</taxon>
        <taxon>Actinomycetes</taxon>
        <taxon>Pseudonocardiales</taxon>
        <taxon>Pseudonocardiaceae</taxon>
        <taxon>Kibdelosporangium</taxon>
    </lineage>
</organism>
<sequence>MTLRLTVNDQRRRVETDPETPLLWVIREQLGLTGTKFGCGAGVCGACTVQLDGKPVQSCSVPVGDVGRQPVTTIEGVDGPVAEAVRRAWLELDAAECGYCQPGMIVAAIALLRRKPHCTDKDIDDALRGNICRCGIYDRIRAAVHLAARKLER</sequence>
<keyword evidence="5" id="KW-0411">Iron-sulfur</keyword>
<evidence type="ECO:0000256" key="2">
    <source>
        <dbReference type="ARBA" id="ARBA00022723"/>
    </source>
</evidence>
<evidence type="ECO:0000256" key="4">
    <source>
        <dbReference type="ARBA" id="ARBA00023004"/>
    </source>
</evidence>
<protein>
    <submittedName>
        <fullName evidence="7">Isoquinoline 1-oxidoreductase alpha subunit IorA</fullName>
    </submittedName>
</protein>
<dbReference type="InterPro" id="IPR051452">
    <property type="entry name" value="Diverse_Oxidoreductases"/>
</dbReference>
<evidence type="ECO:0000256" key="1">
    <source>
        <dbReference type="ARBA" id="ARBA00022714"/>
    </source>
</evidence>
<comment type="caution">
    <text evidence="7">The sequence shown here is derived from an EMBL/GenBank/DDBJ whole genome shotgun (WGS) entry which is preliminary data.</text>
</comment>
<name>A0ABX2F4F0_9PSEU</name>
<keyword evidence="1" id="KW-0001">2Fe-2S</keyword>
<evidence type="ECO:0000256" key="5">
    <source>
        <dbReference type="ARBA" id="ARBA00023014"/>
    </source>
</evidence>
<dbReference type="Pfam" id="PF01799">
    <property type="entry name" value="Fer2_2"/>
    <property type="match status" value="1"/>
</dbReference>
<evidence type="ECO:0000256" key="3">
    <source>
        <dbReference type="ARBA" id="ARBA00023002"/>
    </source>
</evidence>
<dbReference type="InterPro" id="IPR006058">
    <property type="entry name" value="2Fe2S_fd_BS"/>
</dbReference>
<keyword evidence="8" id="KW-1185">Reference proteome</keyword>
<dbReference type="Gene3D" id="1.10.150.120">
    <property type="entry name" value="[2Fe-2S]-binding domain"/>
    <property type="match status" value="1"/>
</dbReference>
<evidence type="ECO:0000313" key="7">
    <source>
        <dbReference type="EMBL" id="NRN66219.1"/>
    </source>
</evidence>
<dbReference type="InterPro" id="IPR036884">
    <property type="entry name" value="2Fe-2S-bd_dom_sf"/>
</dbReference>
<dbReference type="EMBL" id="JAAATY010000009">
    <property type="protein sequence ID" value="NRN66219.1"/>
    <property type="molecule type" value="Genomic_DNA"/>
</dbReference>